<feature type="compositionally biased region" description="Basic and acidic residues" evidence="1">
    <location>
        <begin position="35"/>
        <end position="44"/>
    </location>
</feature>
<evidence type="ECO:0000313" key="2">
    <source>
        <dbReference type="EMBL" id="WOK93687.1"/>
    </source>
</evidence>
<evidence type="ECO:0000256" key="1">
    <source>
        <dbReference type="SAM" id="MobiDB-lite"/>
    </source>
</evidence>
<sequence length="161" mass="17626">MTTLVPQAKNSSLIWIAKPKKPSDPAIGSLASEISEGKITDTKPSKVIPPGLGKEKTSGGPSEKISPNQARKSETGAALFKEASFSPTRDDGVQNISRIQEIQDSSSDEVFIDNSLIEKSRLNWVVFMNRGKKGDIQMIQRVPIRMGKTSIQLHEDSSLEY</sequence>
<feature type="region of interest" description="Disordered" evidence="1">
    <location>
        <begin position="20"/>
        <end position="74"/>
    </location>
</feature>
<organism evidence="2 3">
    <name type="scientific">Canna indica</name>
    <name type="common">Indian-shot</name>
    <dbReference type="NCBI Taxonomy" id="4628"/>
    <lineage>
        <taxon>Eukaryota</taxon>
        <taxon>Viridiplantae</taxon>
        <taxon>Streptophyta</taxon>
        <taxon>Embryophyta</taxon>
        <taxon>Tracheophyta</taxon>
        <taxon>Spermatophyta</taxon>
        <taxon>Magnoliopsida</taxon>
        <taxon>Liliopsida</taxon>
        <taxon>Zingiberales</taxon>
        <taxon>Cannaceae</taxon>
        <taxon>Canna</taxon>
    </lineage>
</organism>
<gene>
    <name evidence="2" type="ORF">Cni_G02387</name>
</gene>
<protein>
    <submittedName>
        <fullName evidence="2">Uncharacterized protein</fullName>
    </submittedName>
</protein>
<keyword evidence="3" id="KW-1185">Reference proteome</keyword>
<name>A0AAQ3JQ09_9LILI</name>
<reference evidence="2 3" key="1">
    <citation type="submission" date="2023-10" db="EMBL/GenBank/DDBJ databases">
        <title>Chromosome-scale genome assembly provides insights into flower coloration mechanisms of Canna indica.</title>
        <authorList>
            <person name="Li C."/>
        </authorList>
    </citation>
    <scope>NUCLEOTIDE SEQUENCE [LARGE SCALE GENOMIC DNA]</scope>
    <source>
        <tissue evidence="2">Flower</tissue>
    </source>
</reference>
<proteinExistence type="predicted"/>
<dbReference type="Proteomes" id="UP001327560">
    <property type="component" value="Chromosome 1"/>
</dbReference>
<accession>A0AAQ3JQ09</accession>
<dbReference type="EMBL" id="CP136890">
    <property type="protein sequence ID" value="WOK93687.1"/>
    <property type="molecule type" value="Genomic_DNA"/>
</dbReference>
<dbReference type="AlphaFoldDB" id="A0AAQ3JQ09"/>
<evidence type="ECO:0000313" key="3">
    <source>
        <dbReference type="Proteomes" id="UP001327560"/>
    </source>
</evidence>